<name>A0AB39VIM0_9FUSO</name>
<accession>A0AB39VIM0</accession>
<organism evidence="3">
    <name type="scientific">Leptotrichia rugosa</name>
    <dbReference type="NCBI Taxonomy" id="3239302"/>
    <lineage>
        <taxon>Bacteria</taxon>
        <taxon>Fusobacteriati</taxon>
        <taxon>Fusobacteriota</taxon>
        <taxon>Fusobacteriia</taxon>
        <taxon>Fusobacteriales</taxon>
        <taxon>Leptotrichiaceae</taxon>
        <taxon>Leptotrichia</taxon>
    </lineage>
</organism>
<reference evidence="3" key="1">
    <citation type="submission" date="2024-07" db="EMBL/GenBank/DDBJ databases">
        <authorList>
            <person name="Li X.-J."/>
            <person name="Wang X."/>
        </authorList>
    </citation>
    <scope>NUCLEOTIDE SEQUENCE</scope>
    <source>
        <strain evidence="3">HSP-334</strain>
    </source>
</reference>
<proteinExistence type="predicted"/>
<evidence type="ECO:0000259" key="2">
    <source>
        <dbReference type="Pfam" id="PF00561"/>
    </source>
</evidence>
<protein>
    <submittedName>
        <fullName evidence="3">Alpha/beta hydrolase</fullName>
    </submittedName>
</protein>
<evidence type="ECO:0000313" key="3">
    <source>
        <dbReference type="EMBL" id="XDU67002.1"/>
    </source>
</evidence>
<keyword evidence="1" id="KW-0812">Transmembrane</keyword>
<dbReference type="RefSeq" id="WP_369711235.1">
    <property type="nucleotide sequence ID" value="NZ_CP165644.1"/>
</dbReference>
<feature type="transmembrane region" description="Helical" evidence="1">
    <location>
        <begin position="6"/>
        <end position="29"/>
    </location>
</feature>
<dbReference type="KEGG" id="lrug:AB8B22_00920"/>
<feature type="domain" description="AB hydrolase-1" evidence="2">
    <location>
        <begin position="93"/>
        <end position="189"/>
    </location>
</feature>
<gene>
    <name evidence="3" type="ORF">AB8B22_00920</name>
</gene>
<dbReference type="PANTHER" id="PTHR12277:SF81">
    <property type="entry name" value="PROTEIN ABHD13"/>
    <property type="match status" value="1"/>
</dbReference>
<dbReference type="GO" id="GO:0016787">
    <property type="term" value="F:hydrolase activity"/>
    <property type="evidence" value="ECO:0007669"/>
    <property type="project" value="UniProtKB-KW"/>
</dbReference>
<evidence type="ECO:0000256" key="1">
    <source>
        <dbReference type="SAM" id="Phobius"/>
    </source>
</evidence>
<dbReference type="AlphaFoldDB" id="A0AB39VIM0"/>
<sequence length="318" mass="36904">MAIEVLIAINVLFLIFLFLIAYVSLRYFINQIEKYPRVTLEEVYDSKKLRQKYNIENKANPMDYGFGYEEVGYKSGKIQLYGWYIENKGAEKTVIISHGRGVNRLSSIQYLQIFKDTGLDKKYNFFIPDLRNSGMSDVARTKMGYNFAQDIFHTMEMLSEKYSKKNFILYGFSQGGMGSAIVSKYYQSALRKKGIVIEKMILDSTISNVKKRIKSDAKKRRVPKFIVSIVIRIFNLRVGNHLENLRLSYLLKRIPTLIIQSKNDKATTYGMLMGEYNKLANFEKIQLKIFEKGAHTRIYAEPECSAEYTKTVGEFLKN</sequence>
<keyword evidence="1" id="KW-0472">Membrane</keyword>
<dbReference type="Gene3D" id="3.40.50.1820">
    <property type="entry name" value="alpha/beta hydrolase"/>
    <property type="match status" value="1"/>
</dbReference>
<dbReference type="SUPFAM" id="SSF53474">
    <property type="entry name" value="alpha/beta-Hydrolases"/>
    <property type="match status" value="1"/>
</dbReference>
<dbReference type="Pfam" id="PF00561">
    <property type="entry name" value="Abhydrolase_1"/>
    <property type="match status" value="1"/>
</dbReference>
<dbReference type="InterPro" id="IPR029058">
    <property type="entry name" value="AB_hydrolase_fold"/>
</dbReference>
<dbReference type="EMBL" id="CP165644">
    <property type="protein sequence ID" value="XDU67002.1"/>
    <property type="molecule type" value="Genomic_DNA"/>
</dbReference>
<keyword evidence="1" id="KW-1133">Transmembrane helix</keyword>
<dbReference type="PANTHER" id="PTHR12277">
    <property type="entry name" value="ALPHA/BETA HYDROLASE DOMAIN-CONTAINING PROTEIN"/>
    <property type="match status" value="1"/>
</dbReference>
<keyword evidence="3" id="KW-0378">Hydrolase</keyword>
<dbReference type="InterPro" id="IPR000073">
    <property type="entry name" value="AB_hydrolase_1"/>
</dbReference>